<dbReference type="OrthoDB" id="5823761at2759"/>
<evidence type="ECO:0000313" key="12">
    <source>
        <dbReference type="Proteomes" id="UP000020467"/>
    </source>
</evidence>
<dbReference type="PANTHER" id="PTHR34142">
    <property type="entry name" value="ENDO-BETA-1,4-GLUCANASE A"/>
    <property type="match status" value="1"/>
</dbReference>
<dbReference type="GO" id="GO:0008810">
    <property type="term" value="F:cellulase activity"/>
    <property type="evidence" value="ECO:0007669"/>
    <property type="project" value="UniProtKB-EC"/>
</dbReference>
<name>A0A010SHB6_9PEZI</name>
<evidence type="ECO:0000256" key="8">
    <source>
        <dbReference type="SAM" id="MobiDB-lite"/>
    </source>
</evidence>
<dbReference type="Pfam" id="PF00734">
    <property type="entry name" value="CBM_1"/>
    <property type="match status" value="1"/>
</dbReference>
<dbReference type="EMBL" id="JARH01000200">
    <property type="protein sequence ID" value="EXF84188.1"/>
    <property type="molecule type" value="Genomic_DNA"/>
</dbReference>
<accession>A0A010SHB6</accession>
<dbReference type="InterPro" id="IPR017853">
    <property type="entry name" value="GH"/>
</dbReference>
<comment type="caution">
    <text evidence="11">The sequence shown here is derived from an EMBL/GenBank/DDBJ whole genome shotgun (WGS) entry which is preliminary data.</text>
</comment>
<evidence type="ECO:0000313" key="11">
    <source>
        <dbReference type="EMBL" id="EXF84188.1"/>
    </source>
</evidence>
<dbReference type="GO" id="GO:0030248">
    <property type="term" value="F:cellulose binding"/>
    <property type="evidence" value="ECO:0007669"/>
    <property type="project" value="InterPro"/>
</dbReference>
<dbReference type="InterPro" id="IPR000254">
    <property type="entry name" value="CBD"/>
</dbReference>
<feature type="domain" description="CBM1" evidence="10">
    <location>
        <begin position="16"/>
        <end position="52"/>
    </location>
</feature>
<dbReference type="eggNOG" id="ENOG502QXN4">
    <property type="taxonomic scope" value="Eukaryota"/>
</dbReference>
<dbReference type="InterPro" id="IPR001547">
    <property type="entry name" value="Glyco_hydro_5"/>
</dbReference>
<evidence type="ECO:0000256" key="3">
    <source>
        <dbReference type="ARBA" id="ARBA00012601"/>
    </source>
</evidence>
<dbReference type="InterPro" id="IPR035971">
    <property type="entry name" value="CBD_sf"/>
</dbReference>
<keyword evidence="4 9" id="KW-0732">Signal</keyword>
<dbReference type="PANTHER" id="PTHR34142:SF1">
    <property type="entry name" value="GLYCOSIDE HYDROLASE FAMILY 5 DOMAIN-CONTAINING PROTEIN"/>
    <property type="match status" value="1"/>
</dbReference>
<organism evidence="11 12">
    <name type="scientific">Colletotrichum fioriniae PJ7</name>
    <dbReference type="NCBI Taxonomy" id="1445577"/>
    <lineage>
        <taxon>Eukaryota</taxon>
        <taxon>Fungi</taxon>
        <taxon>Dikarya</taxon>
        <taxon>Ascomycota</taxon>
        <taxon>Pezizomycotina</taxon>
        <taxon>Sordariomycetes</taxon>
        <taxon>Hypocreomycetidae</taxon>
        <taxon>Glomerellales</taxon>
        <taxon>Glomerellaceae</taxon>
        <taxon>Colletotrichum</taxon>
        <taxon>Colletotrichum acutatum species complex</taxon>
    </lineage>
</organism>
<feature type="region of interest" description="Disordered" evidence="8">
    <location>
        <begin position="71"/>
        <end position="106"/>
    </location>
</feature>
<proteinExistence type="inferred from homology"/>
<keyword evidence="6 7" id="KW-0326">Glycosidase</keyword>
<evidence type="ECO:0000256" key="2">
    <source>
        <dbReference type="ARBA" id="ARBA00005641"/>
    </source>
</evidence>
<dbReference type="PROSITE" id="PS00562">
    <property type="entry name" value="CBM1_1"/>
    <property type="match status" value="1"/>
</dbReference>
<comment type="catalytic activity">
    <reaction evidence="1">
        <text>Endohydrolysis of (1-&gt;4)-beta-D-glucosidic linkages in cellulose, lichenin and cereal beta-D-glucans.</text>
        <dbReference type="EC" id="3.2.1.4"/>
    </reaction>
</comment>
<dbReference type="Gene3D" id="3.20.20.80">
    <property type="entry name" value="Glycosidases"/>
    <property type="match status" value="1"/>
</dbReference>
<protein>
    <recommendedName>
        <fullName evidence="3">cellulase</fullName>
        <ecNumber evidence="3">3.2.1.4</ecNumber>
    </recommendedName>
</protein>
<dbReference type="STRING" id="1445577.A0A010SHB6"/>
<feature type="signal peptide" evidence="9">
    <location>
        <begin position="1"/>
        <end position="16"/>
    </location>
</feature>
<evidence type="ECO:0000256" key="5">
    <source>
        <dbReference type="ARBA" id="ARBA00022801"/>
    </source>
</evidence>
<evidence type="ECO:0000256" key="6">
    <source>
        <dbReference type="ARBA" id="ARBA00023295"/>
    </source>
</evidence>
<evidence type="ECO:0000259" key="10">
    <source>
        <dbReference type="PROSITE" id="PS51164"/>
    </source>
</evidence>
<feature type="compositionally biased region" description="Low complexity" evidence="8">
    <location>
        <begin position="87"/>
        <end position="106"/>
    </location>
</feature>
<dbReference type="GO" id="GO:0009251">
    <property type="term" value="P:glucan catabolic process"/>
    <property type="evidence" value="ECO:0007669"/>
    <property type="project" value="TreeGrafter"/>
</dbReference>
<dbReference type="PROSITE" id="PS51164">
    <property type="entry name" value="CBM1_2"/>
    <property type="match status" value="1"/>
</dbReference>
<comment type="similarity">
    <text evidence="2 7">Belongs to the glycosyl hydrolase 5 (cellulase A) family.</text>
</comment>
<dbReference type="SMART" id="SM00236">
    <property type="entry name" value="fCBD"/>
    <property type="match status" value="1"/>
</dbReference>
<sequence>MKGLILSTALVSGAMAAAGPYMPCGGKGFTGETTCVSGYTCTVQNEYYSQCVQGSAAGAVSAQAQATTLRTSTRRSCKSKPAYASDVAPHVPTTTSSPSSTSLPPVVAVSSSAKPVDTKPASSTSTHAASIVIPVKSSSAPVKSSTTSAKPSAAEVKPTTTAAKPSTTAAAAVSSAAPVTTKASSSTKTAAPTSASAPAASASSTPVKTGKFKWFGINQSGAEFGPGSLPGTVGKDYVFPDTNSITTLLNDGYTTFRVSYLMERLVPSGLTGTFDAAYLAGLTKAIEHITSAGGYAVLDAHNYGRFQNNIITDTAAFKTYFTNLATQFKSNANVVFDTNNEYNSMDQDLVLKLNQAAIDGIRATGSENWIWAEGNSWTGAHSWTSVNDNMKGLTDPLDKTVYEMHQYLDSDSSGTSADCVSATIGVERVKDATAWLRTNKKVGVLGEFAGGANAQCKEAVAGLLDYLQENSDVWQGAAFWAAGSMWGSYIFSFEPETGTGYNYYNELLKTYQ</sequence>
<keyword evidence="5 7" id="KW-0378">Hydrolase</keyword>
<reference evidence="11 12" key="1">
    <citation type="submission" date="2014-02" db="EMBL/GenBank/DDBJ databases">
        <title>The genome sequence of Colletotrichum fioriniae PJ7.</title>
        <authorList>
            <person name="Baroncelli R."/>
            <person name="Thon M.R."/>
        </authorList>
    </citation>
    <scope>NUCLEOTIDE SEQUENCE [LARGE SCALE GENOMIC DNA]</scope>
    <source>
        <strain evidence="11 12">PJ7</strain>
    </source>
</reference>
<dbReference type="Pfam" id="PF00150">
    <property type="entry name" value="Cellulase"/>
    <property type="match status" value="1"/>
</dbReference>
<dbReference type="SUPFAM" id="SSF51445">
    <property type="entry name" value="(Trans)glycosidases"/>
    <property type="match status" value="1"/>
</dbReference>
<dbReference type="HOGENOM" id="CLU_029718_0_1_1"/>
<dbReference type="GO" id="GO:0005576">
    <property type="term" value="C:extracellular region"/>
    <property type="evidence" value="ECO:0007669"/>
    <property type="project" value="InterPro"/>
</dbReference>
<evidence type="ECO:0000256" key="4">
    <source>
        <dbReference type="ARBA" id="ARBA00022729"/>
    </source>
</evidence>
<gene>
    <name evidence="11" type="ORF">CFIO01_09307</name>
</gene>
<dbReference type="KEGG" id="cfj:CFIO01_09307"/>
<dbReference type="EC" id="3.2.1.4" evidence="3"/>
<dbReference type="AlphaFoldDB" id="A0A010SHB6"/>
<evidence type="ECO:0000256" key="9">
    <source>
        <dbReference type="SAM" id="SignalP"/>
    </source>
</evidence>
<keyword evidence="12" id="KW-1185">Reference proteome</keyword>
<dbReference type="SUPFAM" id="SSF57180">
    <property type="entry name" value="Cellulose-binding domain"/>
    <property type="match status" value="1"/>
</dbReference>
<evidence type="ECO:0000256" key="7">
    <source>
        <dbReference type="RuleBase" id="RU361153"/>
    </source>
</evidence>
<dbReference type="Proteomes" id="UP000020467">
    <property type="component" value="Unassembled WGS sequence"/>
</dbReference>
<feature type="region of interest" description="Disordered" evidence="8">
    <location>
        <begin position="140"/>
        <end position="206"/>
    </location>
</feature>
<evidence type="ECO:0000256" key="1">
    <source>
        <dbReference type="ARBA" id="ARBA00000966"/>
    </source>
</evidence>
<feature type="chain" id="PRO_5001457898" description="cellulase" evidence="9">
    <location>
        <begin position="17"/>
        <end position="512"/>
    </location>
</feature>